<proteinExistence type="predicted"/>
<accession>A0AAD4BWC1</accession>
<evidence type="ECO:0000256" key="1">
    <source>
        <dbReference type="SAM" id="Phobius"/>
    </source>
</evidence>
<keyword evidence="3" id="KW-1185">Reference proteome</keyword>
<organism evidence="2 3">
    <name type="scientific">Boletus edulis BED1</name>
    <dbReference type="NCBI Taxonomy" id="1328754"/>
    <lineage>
        <taxon>Eukaryota</taxon>
        <taxon>Fungi</taxon>
        <taxon>Dikarya</taxon>
        <taxon>Basidiomycota</taxon>
        <taxon>Agaricomycotina</taxon>
        <taxon>Agaricomycetes</taxon>
        <taxon>Agaricomycetidae</taxon>
        <taxon>Boletales</taxon>
        <taxon>Boletineae</taxon>
        <taxon>Boletaceae</taxon>
        <taxon>Boletoideae</taxon>
        <taxon>Boletus</taxon>
    </lineage>
</organism>
<feature type="transmembrane region" description="Helical" evidence="1">
    <location>
        <begin position="12"/>
        <end position="30"/>
    </location>
</feature>
<dbReference type="Proteomes" id="UP001194468">
    <property type="component" value="Unassembled WGS sequence"/>
</dbReference>
<keyword evidence="1" id="KW-0472">Membrane</keyword>
<gene>
    <name evidence="2" type="ORF">L210DRAFT_3537918</name>
</gene>
<sequence>MRLTLDPVPMWHWYLIIGAIDFVTCLRVYSLGFRHYGDKRLFPARRSRAKDSRNYITISGNS</sequence>
<keyword evidence="1" id="KW-0812">Transmembrane</keyword>
<reference evidence="2" key="2">
    <citation type="journal article" date="2020" name="Nat. Commun.">
        <title>Large-scale genome sequencing of mycorrhizal fungi provides insights into the early evolution of symbiotic traits.</title>
        <authorList>
            <person name="Miyauchi S."/>
            <person name="Kiss E."/>
            <person name="Kuo A."/>
            <person name="Drula E."/>
            <person name="Kohler A."/>
            <person name="Sanchez-Garcia M."/>
            <person name="Morin E."/>
            <person name="Andreopoulos B."/>
            <person name="Barry K.W."/>
            <person name="Bonito G."/>
            <person name="Buee M."/>
            <person name="Carver A."/>
            <person name="Chen C."/>
            <person name="Cichocki N."/>
            <person name="Clum A."/>
            <person name="Culley D."/>
            <person name="Crous P.W."/>
            <person name="Fauchery L."/>
            <person name="Girlanda M."/>
            <person name="Hayes R.D."/>
            <person name="Keri Z."/>
            <person name="LaButti K."/>
            <person name="Lipzen A."/>
            <person name="Lombard V."/>
            <person name="Magnuson J."/>
            <person name="Maillard F."/>
            <person name="Murat C."/>
            <person name="Nolan M."/>
            <person name="Ohm R.A."/>
            <person name="Pangilinan J."/>
            <person name="Pereira M.F."/>
            <person name="Perotto S."/>
            <person name="Peter M."/>
            <person name="Pfister S."/>
            <person name="Riley R."/>
            <person name="Sitrit Y."/>
            <person name="Stielow J.B."/>
            <person name="Szollosi G."/>
            <person name="Zifcakova L."/>
            <person name="Stursova M."/>
            <person name="Spatafora J.W."/>
            <person name="Tedersoo L."/>
            <person name="Vaario L.M."/>
            <person name="Yamada A."/>
            <person name="Yan M."/>
            <person name="Wang P."/>
            <person name="Xu J."/>
            <person name="Bruns T."/>
            <person name="Baldrian P."/>
            <person name="Vilgalys R."/>
            <person name="Dunand C."/>
            <person name="Henrissat B."/>
            <person name="Grigoriev I.V."/>
            <person name="Hibbett D."/>
            <person name="Nagy L.G."/>
            <person name="Martin F.M."/>
        </authorList>
    </citation>
    <scope>NUCLEOTIDE SEQUENCE</scope>
    <source>
        <strain evidence="2">BED1</strain>
    </source>
</reference>
<keyword evidence="1" id="KW-1133">Transmembrane helix</keyword>
<protein>
    <submittedName>
        <fullName evidence="2">Uncharacterized protein</fullName>
    </submittedName>
</protein>
<evidence type="ECO:0000313" key="2">
    <source>
        <dbReference type="EMBL" id="KAF8441679.1"/>
    </source>
</evidence>
<dbReference type="EMBL" id="WHUW01000010">
    <property type="protein sequence ID" value="KAF8441679.1"/>
    <property type="molecule type" value="Genomic_DNA"/>
</dbReference>
<dbReference type="AlphaFoldDB" id="A0AAD4BWC1"/>
<evidence type="ECO:0000313" key="3">
    <source>
        <dbReference type="Proteomes" id="UP001194468"/>
    </source>
</evidence>
<comment type="caution">
    <text evidence="2">The sequence shown here is derived from an EMBL/GenBank/DDBJ whole genome shotgun (WGS) entry which is preliminary data.</text>
</comment>
<name>A0AAD4BWC1_BOLED</name>
<reference evidence="2" key="1">
    <citation type="submission" date="2019-10" db="EMBL/GenBank/DDBJ databases">
        <authorList>
            <consortium name="DOE Joint Genome Institute"/>
            <person name="Kuo A."/>
            <person name="Miyauchi S."/>
            <person name="Kiss E."/>
            <person name="Drula E."/>
            <person name="Kohler A."/>
            <person name="Sanchez-Garcia M."/>
            <person name="Andreopoulos B."/>
            <person name="Barry K.W."/>
            <person name="Bonito G."/>
            <person name="Buee M."/>
            <person name="Carver A."/>
            <person name="Chen C."/>
            <person name="Cichocki N."/>
            <person name="Clum A."/>
            <person name="Culley D."/>
            <person name="Crous P.W."/>
            <person name="Fauchery L."/>
            <person name="Girlanda M."/>
            <person name="Hayes R."/>
            <person name="Keri Z."/>
            <person name="LaButti K."/>
            <person name="Lipzen A."/>
            <person name="Lombard V."/>
            <person name="Magnuson J."/>
            <person name="Maillard F."/>
            <person name="Morin E."/>
            <person name="Murat C."/>
            <person name="Nolan M."/>
            <person name="Ohm R."/>
            <person name="Pangilinan J."/>
            <person name="Pereira M."/>
            <person name="Perotto S."/>
            <person name="Peter M."/>
            <person name="Riley R."/>
            <person name="Sitrit Y."/>
            <person name="Stielow B."/>
            <person name="Szollosi G."/>
            <person name="Zifcakova L."/>
            <person name="Stursova M."/>
            <person name="Spatafora J.W."/>
            <person name="Tedersoo L."/>
            <person name="Vaario L.-M."/>
            <person name="Yamada A."/>
            <person name="Yan M."/>
            <person name="Wang P."/>
            <person name="Xu J."/>
            <person name="Bruns T."/>
            <person name="Baldrian P."/>
            <person name="Vilgalys R."/>
            <person name="Henrissat B."/>
            <person name="Grigoriev I.V."/>
            <person name="Hibbett D."/>
            <person name="Nagy L.G."/>
            <person name="Martin F.M."/>
        </authorList>
    </citation>
    <scope>NUCLEOTIDE SEQUENCE</scope>
    <source>
        <strain evidence="2">BED1</strain>
    </source>
</reference>